<protein>
    <submittedName>
        <fullName evidence="2">Thiol-disulfide oxidoreductase ResA</fullName>
    </submittedName>
</protein>
<dbReference type="PROSITE" id="PS51352">
    <property type="entry name" value="THIOREDOXIN_2"/>
    <property type="match status" value="1"/>
</dbReference>
<dbReference type="Gene3D" id="3.40.30.10">
    <property type="entry name" value="Glutaredoxin"/>
    <property type="match status" value="1"/>
</dbReference>
<dbReference type="Proteomes" id="UP000315017">
    <property type="component" value="Chromosome"/>
</dbReference>
<dbReference type="RefSeq" id="WP_145089408.1">
    <property type="nucleotide sequence ID" value="NZ_CP036274.1"/>
</dbReference>
<proteinExistence type="predicted"/>
<dbReference type="KEGG" id="aagg:ETAA8_30380"/>
<dbReference type="AlphaFoldDB" id="A0A517YCI0"/>
<dbReference type="InterPro" id="IPR036249">
    <property type="entry name" value="Thioredoxin-like_sf"/>
</dbReference>
<evidence type="ECO:0000313" key="3">
    <source>
        <dbReference type="Proteomes" id="UP000315017"/>
    </source>
</evidence>
<accession>A0A517YCI0</accession>
<dbReference type="PANTHER" id="PTHR43640:SF1">
    <property type="entry name" value="THIOREDOXIN-DEPENDENT PEROXIREDOXIN"/>
    <property type="match status" value="1"/>
</dbReference>
<organism evidence="2 3">
    <name type="scientific">Anatilimnocola aggregata</name>
    <dbReference type="NCBI Taxonomy" id="2528021"/>
    <lineage>
        <taxon>Bacteria</taxon>
        <taxon>Pseudomonadati</taxon>
        <taxon>Planctomycetota</taxon>
        <taxon>Planctomycetia</taxon>
        <taxon>Pirellulales</taxon>
        <taxon>Pirellulaceae</taxon>
        <taxon>Anatilimnocola</taxon>
    </lineage>
</organism>
<dbReference type="Pfam" id="PF00578">
    <property type="entry name" value="AhpC-TSA"/>
    <property type="match status" value="1"/>
</dbReference>
<dbReference type="SUPFAM" id="SSF52833">
    <property type="entry name" value="Thioredoxin-like"/>
    <property type="match status" value="1"/>
</dbReference>
<dbReference type="EMBL" id="CP036274">
    <property type="protein sequence ID" value="QDU27946.1"/>
    <property type="molecule type" value="Genomic_DNA"/>
</dbReference>
<sequence length="198" mass="21835">MVKTASTMRQLGTPAPDFSLLNVDGRTVSLSDFKGQPGLLVIFMCNHCPFVKHVAPELARLAMDYMPRGIAVVGINSNDTSKHPEDSPEQMVHEAEQRGYVFPYLFDEDQTAAQAYHAACTPDFFLFDGEQKLYYRGQLDPSRPKAGDVPDGRDLRAAMDALLAGKPAPEKQIPSLGCNIKWKEGNEPAYFDPAGVKM</sequence>
<evidence type="ECO:0000259" key="1">
    <source>
        <dbReference type="PROSITE" id="PS51352"/>
    </source>
</evidence>
<reference evidence="2 3" key="1">
    <citation type="submission" date="2019-02" db="EMBL/GenBank/DDBJ databases">
        <title>Deep-cultivation of Planctomycetes and their phenomic and genomic characterization uncovers novel biology.</title>
        <authorList>
            <person name="Wiegand S."/>
            <person name="Jogler M."/>
            <person name="Boedeker C."/>
            <person name="Pinto D."/>
            <person name="Vollmers J."/>
            <person name="Rivas-Marin E."/>
            <person name="Kohn T."/>
            <person name="Peeters S.H."/>
            <person name="Heuer A."/>
            <person name="Rast P."/>
            <person name="Oberbeckmann S."/>
            <person name="Bunk B."/>
            <person name="Jeske O."/>
            <person name="Meyerdierks A."/>
            <person name="Storesund J.E."/>
            <person name="Kallscheuer N."/>
            <person name="Luecker S."/>
            <person name="Lage O.M."/>
            <person name="Pohl T."/>
            <person name="Merkel B.J."/>
            <person name="Hornburger P."/>
            <person name="Mueller R.-W."/>
            <person name="Bruemmer F."/>
            <person name="Labrenz M."/>
            <person name="Spormann A.M."/>
            <person name="Op den Camp H."/>
            <person name="Overmann J."/>
            <person name="Amann R."/>
            <person name="Jetten M.S.M."/>
            <person name="Mascher T."/>
            <person name="Medema M.H."/>
            <person name="Devos D.P."/>
            <person name="Kaster A.-K."/>
            <person name="Ovreas L."/>
            <person name="Rohde M."/>
            <person name="Galperin M.Y."/>
            <person name="Jogler C."/>
        </authorList>
    </citation>
    <scope>NUCLEOTIDE SEQUENCE [LARGE SCALE GENOMIC DNA]</scope>
    <source>
        <strain evidence="2 3">ETA_A8</strain>
    </source>
</reference>
<keyword evidence="3" id="KW-1185">Reference proteome</keyword>
<dbReference type="InterPro" id="IPR013766">
    <property type="entry name" value="Thioredoxin_domain"/>
</dbReference>
<gene>
    <name evidence="2" type="primary">resA_3</name>
    <name evidence="2" type="ORF">ETAA8_30380</name>
</gene>
<dbReference type="GO" id="GO:0016491">
    <property type="term" value="F:oxidoreductase activity"/>
    <property type="evidence" value="ECO:0007669"/>
    <property type="project" value="InterPro"/>
</dbReference>
<dbReference type="OrthoDB" id="9809746at2"/>
<dbReference type="InterPro" id="IPR047262">
    <property type="entry name" value="PRX-like1"/>
</dbReference>
<feature type="domain" description="Thioredoxin" evidence="1">
    <location>
        <begin position="9"/>
        <end position="164"/>
    </location>
</feature>
<dbReference type="CDD" id="cd02969">
    <property type="entry name" value="PRX_like1"/>
    <property type="match status" value="1"/>
</dbReference>
<dbReference type="PANTHER" id="PTHR43640">
    <property type="entry name" value="OS07G0260300 PROTEIN"/>
    <property type="match status" value="1"/>
</dbReference>
<evidence type="ECO:0000313" key="2">
    <source>
        <dbReference type="EMBL" id="QDU27946.1"/>
    </source>
</evidence>
<dbReference type="InterPro" id="IPR000866">
    <property type="entry name" value="AhpC/TSA"/>
</dbReference>
<dbReference type="GO" id="GO:0016209">
    <property type="term" value="F:antioxidant activity"/>
    <property type="evidence" value="ECO:0007669"/>
    <property type="project" value="InterPro"/>
</dbReference>
<name>A0A517YCI0_9BACT</name>